<proteinExistence type="predicted"/>
<dbReference type="Pfam" id="PF00534">
    <property type="entry name" value="Glycos_transf_1"/>
    <property type="match status" value="1"/>
</dbReference>
<dbReference type="AlphaFoldDB" id="A0A4R2GS29"/>
<keyword evidence="4" id="KW-1185">Reference proteome</keyword>
<accession>A0A4R2GS29</accession>
<dbReference type="Proteomes" id="UP000294881">
    <property type="component" value="Unassembled WGS sequence"/>
</dbReference>
<dbReference type="PANTHER" id="PTHR46401:SF2">
    <property type="entry name" value="GLYCOSYLTRANSFERASE WBBK-RELATED"/>
    <property type="match status" value="1"/>
</dbReference>
<keyword evidence="1 3" id="KW-0808">Transferase</keyword>
<gene>
    <name evidence="3" type="ORF">EV666_10716</name>
</gene>
<sequence>MQVDVDFSLALNDRTGKLFLGRDIIAALGDRVGAVRYGRLRACPAGHLARRIAGRLTHEETLARVFRPALLAPLPAVREPHPTLHLDPLSVVRHRLESRDIVLCHDVGPVTHPQYYAPKVDRLYAHAYGLIRQARPHMVFVSKTSQREFHRLYGEDYASSEVIYIPTRPGVTEGPEQQPAGIEAPFLLTVGSIGDRKNQARCIAAFAASGLAGEGWRYVLVGGDEPGAGAARQLAQRTPGVTAPGYATDAELRWLYRHASGFVLMSLMEGFGMPVIEATEYGLPCLVSAGGILTEIGGATMLEADPLNVTSIAAGMRAIAGMSAGERARRVAAAAERLGNFEPAAVLGRWRSLIGGIAGAA</sequence>
<evidence type="ECO:0000256" key="1">
    <source>
        <dbReference type="ARBA" id="ARBA00022679"/>
    </source>
</evidence>
<dbReference type="InterPro" id="IPR001296">
    <property type="entry name" value="Glyco_trans_1"/>
</dbReference>
<dbReference type="RefSeq" id="WP_165909954.1">
    <property type="nucleotide sequence ID" value="NZ_JBHUNN010000001.1"/>
</dbReference>
<evidence type="ECO:0000313" key="4">
    <source>
        <dbReference type="Proteomes" id="UP000294881"/>
    </source>
</evidence>
<dbReference type="GO" id="GO:0009103">
    <property type="term" value="P:lipopolysaccharide biosynthetic process"/>
    <property type="evidence" value="ECO:0007669"/>
    <property type="project" value="TreeGrafter"/>
</dbReference>
<dbReference type="GO" id="GO:0016757">
    <property type="term" value="F:glycosyltransferase activity"/>
    <property type="evidence" value="ECO:0007669"/>
    <property type="project" value="InterPro"/>
</dbReference>
<dbReference type="EMBL" id="SLWL01000007">
    <property type="protein sequence ID" value="TCO12990.1"/>
    <property type="molecule type" value="Genomic_DNA"/>
</dbReference>
<reference evidence="3 4" key="1">
    <citation type="submission" date="2019-03" db="EMBL/GenBank/DDBJ databases">
        <title>Genomic Encyclopedia of Type Strains, Phase IV (KMG-IV): sequencing the most valuable type-strain genomes for metagenomic binning, comparative biology and taxonomic classification.</title>
        <authorList>
            <person name="Goeker M."/>
        </authorList>
    </citation>
    <scope>NUCLEOTIDE SEQUENCE [LARGE SCALE GENOMIC DNA]</scope>
    <source>
        <strain evidence="3 4">DSM 22958</strain>
    </source>
</reference>
<comment type="caution">
    <text evidence="3">The sequence shown here is derived from an EMBL/GenBank/DDBJ whole genome shotgun (WGS) entry which is preliminary data.</text>
</comment>
<organism evidence="3 4">
    <name type="scientific">Camelimonas lactis</name>
    <dbReference type="NCBI Taxonomy" id="659006"/>
    <lineage>
        <taxon>Bacteria</taxon>
        <taxon>Pseudomonadati</taxon>
        <taxon>Pseudomonadota</taxon>
        <taxon>Alphaproteobacteria</taxon>
        <taxon>Hyphomicrobiales</taxon>
        <taxon>Chelatococcaceae</taxon>
        <taxon>Camelimonas</taxon>
    </lineage>
</organism>
<protein>
    <submittedName>
        <fullName evidence="3">Glycosyltransferase involved in cell wall biosynthesis</fullName>
    </submittedName>
</protein>
<evidence type="ECO:0000259" key="2">
    <source>
        <dbReference type="Pfam" id="PF00534"/>
    </source>
</evidence>
<feature type="domain" description="Glycosyl transferase family 1" evidence="2">
    <location>
        <begin position="183"/>
        <end position="320"/>
    </location>
</feature>
<name>A0A4R2GS29_9HYPH</name>
<dbReference type="SUPFAM" id="SSF53756">
    <property type="entry name" value="UDP-Glycosyltransferase/glycogen phosphorylase"/>
    <property type="match status" value="1"/>
</dbReference>
<dbReference type="PANTHER" id="PTHR46401">
    <property type="entry name" value="GLYCOSYLTRANSFERASE WBBK-RELATED"/>
    <property type="match status" value="1"/>
</dbReference>
<dbReference type="Gene3D" id="3.40.50.2000">
    <property type="entry name" value="Glycogen Phosphorylase B"/>
    <property type="match status" value="1"/>
</dbReference>
<evidence type="ECO:0000313" key="3">
    <source>
        <dbReference type="EMBL" id="TCO12990.1"/>
    </source>
</evidence>